<dbReference type="Proteomes" id="UP000618931">
    <property type="component" value="Unassembled WGS sequence"/>
</dbReference>
<organism evidence="1 2">
    <name type="scientific">Hymenobacter ruricola</name>
    <dbReference type="NCBI Taxonomy" id="2791023"/>
    <lineage>
        <taxon>Bacteria</taxon>
        <taxon>Pseudomonadati</taxon>
        <taxon>Bacteroidota</taxon>
        <taxon>Cytophagia</taxon>
        <taxon>Cytophagales</taxon>
        <taxon>Hymenobacteraceae</taxon>
        <taxon>Hymenobacter</taxon>
    </lineage>
</organism>
<accession>A0ABS0IA84</accession>
<keyword evidence="2" id="KW-1185">Reference proteome</keyword>
<evidence type="ECO:0000313" key="1">
    <source>
        <dbReference type="EMBL" id="MBF9223502.1"/>
    </source>
</evidence>
<sequence>MKRREFLQTTAAATAGTALLAGVPIGAYGYSPQLAALTNATTQSDKVLVIIQLQGGNDGLNMIIPLDQYPALMAARANIALPQNQVLPLTTATGIHPAMAALHNLYQNGQVGVVQSVGYPNPNFSHFRATDIWTSGSDSNVTLTTGWAGRYLDGEYPGFPTGFPSAQNPDPLAISIGSVVSNCVQGPSVNMGMAIASTSSFLQLLSGGVDVAPNTPAGHELTFIRQVVSQTQVYTTAIQAAAGRAQTLSPLYPTAGQNSLADQLKIVAQLVAGGLQTRIYVCTLGGFDTHTLQVPTTGSPTTGTHATLLGKIAEAVNAFQDDLRRHAVQDRVVGLTFSEFGRRIKSNSGNGTDHGAAAPLLVFGSKVNPMVHGPNPTLPASAGVNDNVAMQFDFRSVYTSILQDWFQVTPATLTQLFGRSFPYVPVLRPGALLATASKAEVADFTVYPNPAPRDGRATVAYDSAGGHVQVVLLDALGREVRRAVDRELPRGAQQLPLDLSGLAPGAYYCQVREASRTGSRIVVVE</sequence>
<dbReference type="Pfam" id="PF07394">
    <property type="entry name" value="DUF1501"/>
    <property type="match status" value="1"/>
</dbReference>
<dbReference type="InterPro" id="IPR010869">
    <property type="entry name" value="DUF1501"/>
</dbReference>
<reference evidence="1 2" key="1">
    <citation type="submission" date="2020-11" db="EMBL/GenBank/DDBJ databases">
        <authorList>
            <person name="Kim M.K."/>
        </authorList>
    </citation>
    <scope>NUCLEOTIDE SEQUENCE [LARGE SCALE GENOMIC DNA]</scope>
    <source>
        <strain evidence="1 2">BT662</strain>
    </source>
</reference>
<proteinExistence type="predicted"/>
<protein>
    <submittedName>
        <fullName evidence="1">DUF1501 domain-containing protein</fullName>
    </submittedName>
</protein>
<dbReference type="NCBIfam" id="TIGR04183">
    <property type="entry name" value="Por_Secre_tail"/>
    <property type="match status" value="1"/>
</dbReference>
<name>A0ABS0IA84_9BACT</name>
<comment type="caution">
    <text evidence="1">The sequence shown here is derived from an EMBL/GenBank/DDBJ whole genome shotgun (WGS) entry which is preliminary data.</text>
</comment>
<evidence type="ECO:0000313" key="2">
    <source>
        <dbReference type="Proteomes" id="UP000618931"/>
    </source>
</evidence>
<gene>
    <name evidence="1" type="ORF">I2H31_20525</name>
</gene>
<dbReference type="RefSeq" id="WP_196294929.1">
    <property type="nucleotide sequence ID" value="NZ_JADQDM010000015.1"/>
</dbReference>
<dbReference type="EMBL" id="JADQDM010000015">
    <property type="protein sequence ID" value="MBF9223502.1"/>
    <property type="molecule type" value="Genomic_DNA"/>
</dbReference>
<dbReference type="InterPro" id="IPR026444">
    <property type="entry name" value="Secre_tail"/>
</dbReference>
<dbReference type="PANTHER" id="PTHR43737:SF1">
    <property type="entry name" value="DUF1501 DOMAIN-CONTAINING PROTEIN"/>
    <property type="match status" value="1"/>
</dbReference>
<dbReference type="PANTHER" id="PTHR43737">
    <property type="entry name" value="BLL7424 PROTEIN"/>
    <property type="match status" value="1"/>
</dbReference>